<dbReference type="InterPro" id="IPR011990">
    <property type="entry name" value="TPR-like_helical_dom_sf"/>
</dbReference>
<keyword evidence="3" id="KW-0677">Repeat</keyword>
<evidence type="ECO:0000256" key="2">
    <source>
        <dbReference type="ARBA" id="ARBA00022692"/>
    </source>
</evidence>
<dbReference type="Proteomes" id="UP001642464">
    <property type="component" value="Unassembled WGS sequence"/>
</dbReference>
<reference evidence="10 11" key="1">
    <citation type="submission" date="2024-02" db="EMBL/GenBank/DDBJ databases">
        <authorList>
            <person name="Chen Y."/>
            <person name="Shah S."/>
            <person name="Dougan E. K."/>
            <person name="Thang M."/>
            <person name="Chan C."/>
        </authorList>
    </citation>
    <scope>NUCLEOTIDE SEQUENCE [LARGE SCALE GENOMIC DNA]</scope>
</reference>
<dbReference type="EMBL" id="CAXAMM010000203">
    <property type="protein sequence ID" value="CAK8986426.1"/>
    <property type="molecule type" value="Genomic_DNA"/>
</dbReference>
<keyword evidence="5 8" id="KW-0472">Membrane</keyword>
<feature type="transmembrane region" description="Helical" evidence="8">
    <location>
        <begin position="581"/>
        <end position="605"/>
    </location>
</feature>
<feature type="transmembrane region" description="Helical" evidence="8">
    <location>
        <begin position="650"/>
        <end position="672"/>
    </location>
</feature>
<evidence type="ECO:0000256" key="3">
    <source>
        <dbReference type="ARBA" id="ARBA00022737"/>
    </source>
</evidence>
<comment type="subcellular location">
    <subcellularLocation>
        <location evidence="1">Membrane</location>
        <topology evidence="1">Multi-pass membrane protein</topology>
    </subcellularLocation>
</comment>
<organism evidence="10 11">
    <name type="scientific">Durusdinium trenchii</name>
    <dbReference type="NCBI Taxonomy" id="1381693"/>
    <lineage>
        <taxon>Eukaryota</taxon>
        <taxon>Sar</taxon>
        <taxon>Alveolata</taxon>
        <taxon>Dinophyceae</taxon>
        <taxon>Suessiales</taxon>
        <taxon>Symbiodiniaceae</taxon>
        <taxon>Durusdinium</taxon>
    </lineage>
</organism>
<gene>
    <name evidence="10" type="ORF">SCF082_LOCUS546</name>
</gene>
<dbReference type="PROSITE" id="PS51375">
    <property type="entry name" value="PPR"/>
    <property type="match status" value="2"/>
</dbReference>
<feature type="transmembrane region" description="Helical" evidence="8">
    <location>
        <begin position="499"/>
        <end position="526"/>
    </location>
</feature>
<protein>
    <submittedName>
        <fullName evidence="10">Chloroplastic</fullName>
    </submittedName>
</protein>
<proteinExistence type="predicted"/>
<feature type="region of interest" description="Disordered" evidence="7">
    <location>
        <begin position="1"/>
        <end position="33"/>
    </location>
</feature>
<dbReference type="Pfam" id="PF01535">
    <property type="entry name" value="PPR"/>
    <property type="match status" value="1"/>
</dbReference>
<feature type="repeat" description="PPR" evidence="6">
    <location>
        <begin position="1101"/>
        <end position="1135"/>
    </location>
</feature>
<feature type="region of interest" description="Disordered" evidence="7">
    <location>
        <begin position="1682"/>
        <end position="1701"/>
    </location>
</feature>
<evidence type="ECO:0000313" key="10">
    <source>
        <dbReference type="EMBL" id="CAK8986426.1"/>
    </source>
</evidence>
<feature type="transmembrane region" description="Helical" evidence="8">
    <location>
        <begin position="611"/>
        <end position="629"/>
    </location>
</feature>
<dbReference type="Pfam" id="PF13812">
    <property type="entry name" value="PPR_3"/>
    <property type="match status" value="2"/>
</dbReference>
<dbReference type="NCBIfam" id="TIGR00756">
    <property type="entry name" value="PPR"/>
    <property type="match status" value="1"/>
</dbReference>
<evidence type="ECO:0000256" key="1">
    <source>
        <dbReference type="ARBA" id="ARBA00004141"/>
    </source>
</evidence>
<evidence type="ECO:0000256" key="8">
    <source>
        <dbReference type="SAM" id="Phobius"/>
    </source>
</evidence>
<evidence type="ECO:0000313" key="11">
    <source>
        <dbReference type="Proteomes" id="UP001642464"/>
    </source>
</evidence>
<accession>A0ABP0H886</accession>
<name>A0ABP0H886_9DINO</name>
<evidence type="ECO:0000256" key="6">
    <source>
        <dbReference type="PROSITE-ProRule" id="PRU00708"/>
    </source>
</evidence>
<keyword evidence="11" id="KW-1185">Reference proteome</keyword>
<comment type="caution">
    <text evidence="10">The sequence shown here is derived from an EMBL/GenBank/DDBJ whole genome shotgun (WGS) entry which is preliminary data.</text>
</comment>
<evidence type="ECO:0000259" key="9">
    <source>
        <dbReference type="Pfam" id="PF08016"/>
    </source>
</evidence>
<keyword evidence="2 8" id="KW-0812">Transmembrane</keyword>
<dbReference type="Pfam" id="PF08016">
    <property type="entry name" value="PKD_channel"/>
    <property type="match status" value="1"/>
</dbReference>
<feature type="transmembrane region" description="Helical" evidence="8">
    <location>
        <begin position="541"/>
        <end position="560"/>
    </location>
</feature>
<feature type="compositionally biased region" description="Low complexity" evidence="7">
    <location>
        <begin position="21"/>
        <end position="31"/>
    </location>
</feature>
<dbReference type="PANTHER" id="PTHR47447">
    <property type="entry name" value="OS03G0856100 PROTEIN"/>
    <property type="match status" value="1"/>
</dbReference>
<evidence type="ECO:0000256" key="5">
    <source>
        <dbReference type="ARBA" id="ARBA00023136"/>
    </source>
</evidence>
<feature type="transmembrane region" description="Helical" evidence="8">
    <location>
        <begin position="467"/>
        <end position="487"/>
    </location>
</feature>
<dbReference type="PANTHER" id="PTHR47447:SF17">
    <property type="entry name" value="OS12G0638900 PROTEIN"/>
    <property type="match status" value="1"/>
</dbReference>
<feature type="repeat" description="PPR" evidence="6">
    <location>
        <begin position="864"/>
        <end position="898"/>
    </location>
</feature>
<sequence>MALDRTGSPPVATSPTVPKLSPSASRQSLSSDVSSKTLRKASFLGPDDNSEVHAFTLKNFIYQDKLETKIRHELRATQSISLEHANKAEAKHEKNKEAFPDGEACLCDITTGQSLNSKVAKEAKVVTMGIRGGAAKRVLLPAVLELQGEVRTTFSFLMSLAFFLLFSAACQMHYRTYAVHLQEKNLRIQLTDAATEVNEIPQMFEWMEQSWFPFLWSAPNAAGTTESLLPSRQLTLLGGSLLKVISSPAEPCIYVSGATCYDQGERAYNYDPVLNGWEVHRRLSETSLDPNSNDALYPGRPGYLMSAYQWLDRLRGSSLTGSTTAWQALEPSKPSKQRRARARHRRVGNLPRKARRVLQGGLEGLPSKKTKRSRHGWMRAFFERSEGKDRKPEDARRLAPTSSVIMDGLPDPVGYEKASVTVIPMSRTLGNVSLQLQAWQTDLSRLVTERTLIVGVETMVRNEQTQLLTHVFVNFLLSRSGAIFVQVRLLSLHTVNDGWAMIFAGVWVIFLIGFIMVLLAQIVMAFSNGKAAAHFTRFSTIIQWAIVLIGVISVILMLTERLEMRRAKDLVEDYMKARPKVLAATIEDFDISWFNLLHFVIFWATRADSDLLILVTMFHILILAQFLIASKGQPRLALLVNTLEMAFQDIVHLFVVFLFIFSAFVIAGHILFGSKLKDFSTVYGSFAKSLEQADQTGGGEIAELELDEMFGRSSNDLEPMFLFLGLVDGGHLGLVDDHRGQSGGDQHCLLTRSDFADFQSITETSYKGEAPSLEKVLASDNAKQLPSALETLLDQGILLEDRSLTRAVSFFGRSRLWQHALYIFDLLQAHRVTSNVITCNEKCSQWQLALQFFRDRCRKHLMLDTISYNTVLSSCGKGLQWQTALQVLLSMAREGILPDVISYATAGSLFIQSNHWTLATSLLTHQSVSIDLIGFSMLMKSCDGPLWPLAMKFFSMITASGLVPTAAIYTVAMSSLDNSAWLKAVRLLQQMAFVRLQSESSSITSFLSCLDSRWETALQSLSMVGQQQLQVNSILINAAMSSNEKAFDWPHALHLYEMLQRQSMADLISYNTAISSCEKGSQWRMACHLLEVIHRNIAIPDVVSYNALISSAEKGLEWTLALYFWSRMTEQSILPTVITFNAAMSACGRKSQWSISVEFFARMDDWAVQRNLITFNALMSACENASQWQWVLELLLQMSTSVVVRPDVLSYNAVISSCEKGLQWQWALHCYTSMMLASIRPSIITYNSLLTAFDKSDAPWPLALNLFSAASSAHVAPDALTFHAAVLAVIFDCYGKIRSGITDKDTLWTTIQRQAMALRYTSSWYATVDLLTGIKNAKSDNLTPEGFREIFRGITDEQVEQIYELAEIRAKNDTIKGQPTLLGEAIASILLGIDDVRDGVRTIQDKNFKSLKESKIWLEEFKHPLTACDPVWDLGPNTYQIVSNTGCDVRDLPDMVSPVVTRLAKGDKVDLVKTQDYVGGEGLRRLMGQLAEPNCGWIPIFDPETGYAWAEVWKDPKIKEPDFEGSYTILHENACVREDISLNSPEVAQLEAGTMVSVLEVVLDYFDEEHLAHRKRGRLLHPEGWISLMDRDTGYRFAERSKIQEPFGKWVASKDMDITVEPTSREALSQVHVGDAVDILQMRSASLETSKAMHLFGLTKIGGWMPLKNLASGDAFAEAKPELNEPEIPPEEDTSKLPRNPPRWVQDGLLCHLQRQHRNMIMMTEKFQTIQMGFEQKGINLEPVLPDDEPPLPDFETMLKPSRFAQQNPGHVAVRRPLQPAVNLPEPSAKMSSQSLKSRLHHFVSSI</sequence>
<evidence type="ECO:0000256" key="7">
    <source>
        <dbReference type="SAM" id="MobiDB-lite"/>
    </source>
</evidence>
<evidence type="ECO:0000256" key="4">
    <source>
        <dbReference type="ARBA" id="ARBA00022989"/>
    </source>
</evidence>
<dbReference type="InterPro" id="IPR002885">
    <property type="entry name" value="PPR_rpt"/>
</dbReference>
<dbReference type="Gene3D" id="1.25.40.10">
    <property type="entry name" value="Tetratricopeptide repeat domain"/>
    <property type="match status" value="4"/>
</dbReference>
<dbReference type="InterPro" id="IPR013122">
    <property type="entry name" value="PKD1_2_channel"/>
</dbReference>
<keyword evidence="4 8" id="KW-1133">Transmembrane helix</keyword>
<feature type="domain" description="Polycystin cation channel PKD1/PKD2" evidence="9">
    <location>
        <begin position="620"/>
        <end position="686"/>
    </location>
</feature>